<dbReference type="Gene3D" id="1.10.1220.10">
    <property type="entry name" value="Met repressor-like"/>
    <property type="match status" value="1"/>
</dbReference>
<evidence type="ECO:0008006" key="3">
    <source>
        <dbReference type="Google" id="ProtNLM"/>
    </source>
</evidence>
<evidence type="ECO:0000313" key="1">
    <source>
        <dbReference type="EMBL" id="GAB19660.1"/>
    </source>
</evidence>
<organism evidence="1 2">
    <name type="scientific">Gordonia effusa NBRC 100432</name>
    <dbReference type="NCBI Taxonomy" id="1077974"/>
    <lineage>
        <taxon>Bacteria</taxon>
        <taxon>Bacillati</taxon>
        <taxon>Actinomycetota</taxon>
        <taxon>Actinomycetes</taxon>
        <taxon>Mycobacteriales</taxon>
        <taxon>Gordoniaceae</taxon>
        <taxon>Gordonia</taxon>
    </lineage>
</organism>
<dbReference type="InterPro" id="IPR013321">
    <property type="entry name" value="Arc_rbn_hlx_hlx"/>
</dbReference>
<dbReference type="InterPro" id="IPR008651">
    <property type="entry name" value="Uncharacterised_HicB"/>
</dbReference>
<comment type="caution">
    <text evidence="1">The sequence shown here is derived from an EMBL/GenBank/DDBJ whole genome shotgun (WGS) entry which is preliminary data.</text>
</comment>
<dbReference type="AlphaFoldDB" id="H0R3K9"/>
<dbReference type="RefSeq" id="WP_007318995.1">
    <property type="nucleotide sequence ID" value="NZ_BAEH01000092.1"/>
</dbReference>
<name>H0R3K9_9ACTN</name>
<keyword evidence="2" id="KW-1185">Reference proteome</keyword>
<gene>
    <name evidence="1" type="ORF">GOEFS_092_00850</name>
</gene>
<dbReference type="InterPro" id="IPR010985">
    <property type="entry name" value="Ribbon_hlx_hlx"/>
</dbReference>
<dbReference type="GO" id="GO:0006355">
    <property type="term" value="P:regulation of DNA-templated transcription"/>
    <property type="evidence" value="ECO:0007669"/>
    <property type="project" value="InterPro"/>
</dbReference>
<dbReference type="Pfam" id="PF05534">
    <property type="entry name" value="HicB"/>
    <property type="match status" value="1"/>
</dbReference>
<dbReference type="Proteomes" id="UP000035034">
    <property type="component" value="Unassembled WGS sequence"/>
</dbReference>
<sequence>MQLSGYVDDLRNQLSVAAAAGGDEARDLGERLTASLDSAVRLVLLDALSTAAGEITSELAPGSVEVRLHGRDPEFVVTAPPTPTAPSDDVITTAKSVSPDVADDGTTARVTLRLPDHLKQRAEAAAANEGVSVNNWLVRAVATALDTATTITPAPRRDSGSNFTGWVR</sequence>
<protein>
    <recommendedName>
        <fullName evidence="3">Arc-like DNA binding domain-containing protein</fullName>
    </recommendedName>
</protein>
<dbReference type="eggNOG" id="COG4226">
    <property type="taxonomic scope" value="Bacteria"/>
</dbReference>
<dbReference type="OrthoDB" id="5193907at2"/>
<dbReference type="EMBL" id="BAEH01000092">
    <property type="protein sequence ID" value="GAB19660.1"/>
    <property type="molecule type" value="Genomic_DNA"/>
</dbReference>
<proteinExistence type="predicted"/>
<accession>H0R3K9</accession>
<evidence type="ECO:0000313" key="2">
    <source>
        <dbReference type="Proteomes" id="UP000035034"/>
    </source>
</evidence>
<dbReference type="SUPFAM" id="SSF47598">
    <property type="entry name" value="Ribbon-helix-helix"/>
    <property type="match status" value="1"/>
</dbReference>
<dbReference type="STRING" id="1077974.GOEFS_092_00850"/>
<reference evidence="1 2" key="1">
    <citation type="submission" date="2011-12" db="EMBL/GenBank/DDBJ databases">
        <title>Whole genome shotgun sequence of Gordonia effusa NBRC 100432.</title>
        <authorList>
            <person name="Yoshida I."/>
            <person name="Takarada H."/>
            <person name="Hosoyama A."/>
            <person name="Tsuchikane K."/>
            <person name="Katsumata H."/>
            <person name="Yamazaki S."/>
            <person name="Fujita N."/>
        </authorList>
    </citation>
    <scope>NUCLEOTIDE SEQUENCE [LARGE SCALE GENOMIC DNA]</scope>
    <source>
        <strain evidence="1 2">NBRC 100432</strain>
    </source>
</reference>